<keyword evidence="1" id="KW-0732">Signal</keyword>
<evidence type="ECO:0000256" key="1">
    <source>
        <dbReference type="SAM" id="SignalP"/>
    </source>
</evidence>
<dbReference type="RefSeq" id="WP_319844214.1">
    <property type="nucleotide sequence ID" value="NZ_JAXAFJ010000004.1"/>
</dbReference>
<protein>
    <submittedName>
        <fullName evidence="2">Uncharacterized protein</fullName>
    </submittedName>
</protein>
<feature type="chain" id="PRO_5047023087" evidence="1">
    <location>
        <begin position="26"/>
        <end position="100"/>
    </location>
</feature>
<sequence length="100" mass="11749">MIKIFTSAALAAAIAVGSFVVPASAQGVSISVGERARDYDRRDYRDYDRRDYRGERHVERRVIREERRPVRVVREQRCRTKTVITRRGGERIVRKIRTCR</sequence>
<reference evidence="2 3" key="1">
    <citation type="submission" date="2023-11" db="EMBL/GenBank/DDBJ databases">
        <authorList>
            <person name="Bao R."/>
        </authorList>
    </citation>
    <scope>NUCLEOTIDE SEQUENCE [LARGE SCALE GENOMIC DNA]</scope>
    <source>
        <strain evidence="2 3">PJ23</strain>
    </source>
</reference>
<evidence type="ECO:0000313" key="3">
    <source>
        <dbReference type="Proteomes" id="UP001274321"/>
    </source>
</evidence>
<name>A0ABU4RMP2_9HYPH</name>
<gene>
    <name evidence="2" type="ORF">SCD90_08435</name>
</gene>
<dbReference type="Proteomes" id="UP001274321">
    <property type="component" value="Unassembled WGS sequence"/>
</dbReference>
<accession>A0ABU4RMP2</accession>
<feature type="signal peptide" evidence="1">
    <location>
        <begin position="1"/>
        <end position="25"/>
    </location>
</feature>
<comment type="caution">
    <text evidence="2">The sequence shown here is derived from an EMBL/GenBank/DDBJ whole genome shotgun (WGS) entry which is preliminary data.</text>
</comment>
<organism evidence="2 3">
    <name type="scientific">Terrihabitans rhizophilus</name>
    <dbReference type="NCBI Taxonomy" id="3092662"/>
    <lineage>
        <taxon>Bacteria</taxon>
        <taxon>Pseudomonadati</taxon>
        <taxon>Pseudomonadota</taxon>
        <taxon>Alphaproteobacteria</taxon>
        <taxon>Hyphomicrobiales</taxon>
        <taxon>Terrihabitans</taxon>
    </lineage>
</organism>
<keyword evidence="3" id="KW-1185">Reference proteome</keyword>
<evidence type="ECO:0000313" key="2">
    <source>
        <dbReference type="EMBL" id="MDX6806090.1"/>
    </source>
</evidence>
<dbReference type="EMBL" id="JAXAFJ010000004">
    <property type="protein sequence ID" value="MDX6806090.1"/>
    <property type="molecule type" value="Genomic_DNA"/>
</dbReference>
<proteinExistence type="predicted"/>